<dbReference type="SUPFAM" id="SSF51445">
    <property type="entry name" value="(Trans)glycosidases"/>
    <property type="match status" value="1"/>
</dbReference>
<dbReference type="InterPro" id="IPR017853">
    <property type="entry name" value="GH"/>
</dbReference>
<dbReference type="AlphaFoldDB" id="A0A1C5A2Y1"/>
<evidence type="ECO:0000259" key="1">
    <source>
        <dbReference type="Pfam" id="PF11790"/>
    </source>
</evidence>
<dbReference type="GO" id="GO:0016787">
    <property type="term" value="F:hydrolase activity"/>
    <property type="evidence" value="ECO:0007669"/>
    <property type="project" value="UniProtKB-KW"/>
</dbReference>
<dbReference type="Pfam" id="PF11790">
    <property type="entry name" value="Glyco_hydro_cc"/>
    <property type="match status" value="1"/>
</dbReference>
<name>A0A1C5A2Y1_9ACTN</name>
<dbReference type="EMBL" id="FMCT01000011">
    <property type="protein sequence ID" value="SCF39451.1"/>
    <property type="molecule type" value="Genomic_DNA"/>
</dbReference>
<organism evidence="2 3">
    <name type="scientific">Micromonospora carbonacea</name>
    <dbReference type="NCBI Taxonomy" id="47853"/>
    <lineage>
        <taxon>Bacteria</taxon>
        <taxon>Bacillati</taxon>
        <taxon>Actinomycetota</taxon>
        <taxon>Actinomycetes</taxon>
        <taxon>Micromonosporales</taxon>
        <taxon>Micromonosporaceae</taxon>
        <taxon>Micromonospora</taxon>
    </lineage>
</organism>
<reference evidence="3" key="1">
    <citation type="submission" date="2016-06" db="EMBL/GenBank/DDBJ databases">
        <authorList>
            <person name="Varghese N."/>
            <person name="Submissions Spin"/>
        </authorList>
    </citation>
    <scope>NUCLEOTIDE SEQUENCE [LARGE SCALE GENOMIC DNA]</scope>
    <source>
        <strain evidence="3">DSM 43168</strain>
    </source>
</reference>
<dbReference type="Proteomes" id="UP000183585">
    <property type="component" value="Unassembled WGS sequence"/>
</dbReference>
<gene>
    <name evidence="2" type="ORF">GA0070563_11123</name>
</gene>
<proteinExistence type="predicted"/>
<protein>
    <submittedName>
        <fullName evidence="2">Glycosyl hydrolase catalytic core</fullName>
    </submittedName>
</protein>
<keyword evidence="3" id="KW-1185">Reference proteome</keyword>
<feature type="domain" description="Asl1-like glycosyl hydrolase catalytic" evidence="1">
    <location>
        <begin position="121"/>
        <end position="268"/>
    </location>
</feature>
<evidence type="ECO:0000313" key="2">
    <source>
        <dbReference type="EMBL" id="SCF39451.1"/>
    </source>
</evidence>
<accession>A0A1C5A2Y1</accession>
<dbReference type="Gene3D" id="3.20.20.80">
    <property type="entry name" value="Glycosidases"/>
    <property type="match status" value="1"/>
</dbReference>
<evidence type="ECO:0000313" key="3">
    <source>
        <dbReference type="Proteomes" id="UP000183585"/>
    </source>
</evidence>
<dbReference type="RefSeq" id="WP_074476559.1">
    <property type="nucleotide sequence ID" value="NZ_FMCT01000011.1"/>
</dbReference>
<sequence length="286" mass="31013">MGTRPVVLTARVTDAAGHTATASTVLAVGQPALLGWSPPNSTAGDLSAMLARFPSPPLVRLYSPAGAGLASWSGSLLTCAPRDATLVYSFKDRPATLDVAGWLSARPAAWTAPIYLCWAHEPEQGPSAGDPTPVEFQQGWRDLAAALAGHRRRREVRLLPVFTEYAARRSSTWWADFGQVAALPGVDAVGFDIYDTGYPAYRSPVERNDFALSTARRVGKSLVVAEWGIARKASDPDGTQCARAMRDNMTYLRRQPDVDAVSWFYRGDCNLDARTPERQAFVDLMG</sequence>
<dbReference type="InterPro" id="IPR024655">
    <property type="entry name" value="Asl1_glyco_hydro_catalytic"/>
</dbReference>
<keyword evidence="2" id="KW-0378">Hydrolase</keyword>